<sequence>MLHIHPNLPITGMIHYLKFFFSIGSIIEGSSTHRHADYAVCTVCIMLIHYYDRYPSLDVFSLLVPFFIMYLIFDLYLGISVWLMWSVLY</sequence>
<name>A0A2T6ZRM5_TUBBO</name>
<keyword evidence="1" id="KW-0812">Transmembrane</keyword>
<keyword evidence="3" id="KW-1185">Reference proteome</keyword>
<dbReference type="EMBL" id="NESQ01000128">
    <property type="protein sequence ID" value="PUU78150.1"/>
    <property type="molecule type" value="Genomic_DNA"/>
</dbReference>
<gene>
    <name evidence="2" type="ORF">B9Z19DRAFT_1084654</name>
</gene>
<dbReference type="AlphaFoldDB" id="A0A2T6ZRM5"/>
<evidence type="ECO:0000256" key="1">
    <source>
        <dbReference type="SAM" id="Phobius"/>
    </source>
</evidence>
<reference evidence="2 3" key="1">
    <citation type="submission" date="2017-04" db="EMBL/GenBank/DDBJ databases">
        <title>Draft genome sequence of Tuber borchii Vittad., a whitish edible truffle.</title>
        <authorList>
            <consortium name="DOE Joint Genome Institute"/>
            <person name="Murat C."/>
            <person name="Kuo A."/>
            <person name="Barry K.W."/>
            <person name="Clum A."/>
            <person name="Dockter R.B."/>
            <person name="Fauchery L."/>
            <person name="Iotti M."/>
            <person name="Kohler A."/>
            <person name="Labutti K."/>
            <person name="Lindquist E.A."/>
            <person name="Lipzen A."/>
            <person name="Ohm R.A."/>
            <person name="Wang M."/>
            <person name="Grigoriev I.V."/>
            <person name="Zambonelli A."/>
            <person name="Martin F.M."/>
        </authorList>
    </citation>
    <scope>NUCLEOTIDE SEQUENCE [LARGE SCALE GENOMIC DNA]</scope>
    <source>
        <strain evidence="2 3">Tbo3840</strain>
    </source>
</reference>
<organism evidence="2 3">
    <name type="scientific">Tuber borchii</name>
    <name type="common">White truffle</name>
    <dbReference type="NCBI Taxonomy" id="42251"/>
    <lineage>
        <taxon>Eukaryota</taxon>
        <taxon>Fungi</taxon>
        <taxon>Dikarya</taxon>
        <taxon>Ascomycota</taxon>
        <taxon>Pezizomycotina</taxon>
        <taxon>Pezizomycetes</taxon>
        <taxon>Pezizales</taxon>
        <taxon>Tuberaceae</taxon>
        <taxon>Tuber</taxon>
    </lineage>
</organism>
<feature type="transmembrane region" description="Helical" evidence="1">
    <location>
        <begin position="35"/>
        <end position="51"/>
    </location>
</feature>
<evidence type="ECO:0000313" key="3">
    <source>
        <dbReference type="Proteomes" id="UP000244722"/>
    </source>
</evidence>
<keyword evidence="1" id="KW-0472">Membrane</keyword>
<keyword evidence="1" id="KW-1133">Transmembrane helix</keyword>
<feature type="transmembrane region" description="Helical" evidence="1">
    <location>
        <begin position="63"/>
        <end position="85"/>
    </location>
</feature>
<dbReference type="Proteomes" id="UP000244722">
    <property type="component" value="Unassembled WGS sequence"/>
</dbReference>
<proteinExistence type="predicted"/>
<accession>A0A2T6ZRM5</accession>
<comment type="caution">
    <text evidence="2">The sequence shown here is derived from an EMBL/GenBank/DDBJ whole genome shotgun (WGS) entry which is preliminary data.</text>
</comment>
<evidence type="ECO:0000313" key="2">
    <source>
        <dbReference type="EMBL" id="PUU78150.1"/>
    </source>
</evidence>
<protein>
    <submittedName>
        <fullName evidence="2">Uncharacterized protein</fullName>
    </submittedName>
</protein>